<dbReference type="AlphaFoldDB" id="A0A6S7K7T2"/>
<dbReference type="EMBL" id="CACRXK020012697">
    <property type="protein sequence ID" value="CAB4023812.1"/>
    <property type="molecule type" value="Genomic_DNA"/>
</dbReference>
<dbReference type="OrthoDB" id="7701049at2759"/>
<gene>
    <name evidence="1" type="ORF">PACLA_8A085339</name>
</gene>
<evidence type="ECO:0000313" key="1">
    <source>
        <dbReference type="EMBL" id="CAB4023812.1"/>
    </source>
</evidence>
<organism evidence="1 2">
    <name type="scientific">Paramuricea clavata</name>
    <name type="common">Red gorgonian</name>
    <name type="synonym">Violescent sea-whip</name>
    <dbReference type="NCBI Taxonomy" id="317549"/>
    <lineage>
        <taxon>Eukaryota</taxon>
        <taxon>Metazoa</taxon>
        <taxon>Cnidaria</taxon>
        <taxon>Anthozoa</taxon>
        <taxon>Octocorallia</taxon>
        <taxon>Malacalcyonacea</taxon>
        <taxon>Plexauridae</taxon>
        <taxon>Paramuricea</taxon>
    </lineage>
</organism>
<comment type="caution">
    <text evidence="1">The sequence shown here is derived from an EMBL/GenBank/DDBJ whole genome shotgun (WGS) entry which is preliminary data.</text>
</comment>
<protein>
    <submittedName>
        <fullName evidence="1">Uncharacterized protein</fullName>
    </submittedName>
</protein>
<proteinExistence type="predicted"/>
<accession>A0A6S7K7T2</accession>
<reference evidence="1" key="1">
    <citation type="submission" date="2020-04" db="EMBL/GenBank/DDBJ databases">
        <authorList>
            <person name="Alioto T."/>
            <person name="Alioto T."/>
            <person name="Gomez Garrido J."/>
        </authorList>
    </citation>
    <scope>NUCLEOTIDE SEQUENCE</scope>
    <source>
        <strain evidence="1">A484AB</strain>
    </source>
</reference>
<name>A0A6S7K7T2_PARCT</name>
<feature type="non-terminal residue" evidence="1">
    <location>
        <position position="1"/>
    </location>
</feature>
<sequence>SERKSIGVPSDHKALTFDLNFTARIPNDNRQETFDLKKADFEGLRTALRNDPLENYLDTDNDVEQNGTSWKTQLFSKLKPSYRSASLELTIEAQSPSNICTAWLSKWLCSRKILYYAVVVSSSRLGNLASLFGLEDPLKTNLIKLNERIHEVQASGEFGDKVMEKHKYLFDDNLGELPVVYSMKVDRNVTPVINPPRKIPIAMGKM</sequence>
<dbReference type="Proteomes" id="UP001152795">
    <property type="component" value="Unassembled WGS sequence"/>
</dbReference>
<evidence type="ECO:0000313" key="2">
    <source>
        <dbReference type="Proteomes" id="UP001152795"/>
    </source>
</evidence>
<keyword evidence="2" id="KW-1185">Reference proteome</keyword>